<dbReference type="Proteomes" id="UP000000657">
    <property type="component" value="Chromosome"/>
</dbReference>
<dbReference type="HOGENOM" id="CLU_2057927_0_0_11"/>
<dbReference type="EMBL" id="CT573213">
    <property type="protein sequence ID" value="CAJ59172.1"/>
    <property type="molecule type" value="Genomic_DNA"/>
</dbReference>
<dbReference type="KEGG" id="fal:FRAAL0497"/>
<feature type="region of interest" description="Disordered" evidence="1">
    <location>
        <begin position="17"/>
        <end position="46"/>
    </location>
</feature>
<reference evidence="2 3" key="1">
    <citation type="journal article" date="2007" name="Genome Res.">
        <title>Genome characteristics of facultatively symbiotic Frankia sp. strains reflect host range and host plant biogeography.</title>
        <authorList>
            <person name="Normand P."/>
            <person name="Lapierre P."/>
            <person name="Tisa L.S."/>
            <person name="Gogarten J.P."/>
            <person name="Alloisio N."/>
            <person name="Bagnarol E."/>
            <person name="Bassi C.A."/>
            <person name="Berry A.M."/>
            <person name="Bickhart D.M."/>
            <person name="Choisne N."/>
            <person name="Couloux A."/>
            <person name="Cournoyer B."/>
            <person name="Cruveiller S."/>
            <person name="Daubin V."/>
            <person name="Demange N."/>
            <person name="Francino M.P."/>
            <person name="Goltsman E."/>
            <person name="Huang Y."/>
            <person name="Kopp O.R."/>
            <person name="Labarre L."/>
            <person name="Lapidus A."/>
            <person name="Lavire C."/>
            <person name="Marechal J."/>
            <person name="Martinez M."/>
            <person name="Mastronunzio J.E."/>
            <person name="Mullin B.C."/>
            <person name="Niemann J."/>
            <person name="Pujic P."/>
            <person name="Rawnsley T."/>
            <person name="Rouy Z."/>
            <person name="Schenowitz C."/>
            <person name="Sellstedt A."/>
            <person name="Tavares F."/>
            <person name="Tomkins J.P."/>
            <person name="Vallenet D."/>
            <person name="Valverde C."/>
            <person name="Wall L.G."/>
            <person name="Wang Y."/>
            <person name="Medigue C."/>
            <person name="Benson D.R."/>
        </authorList>
    </citation>
    <scope>NUCLEOTIDE SEQUENCE [LARGE SCALE GENOMIC DNA]</scope>
    <source>
        <strain evidence="3">DSM 45986 / CECT 9034 / ACN14a</strain>
    </source>
</reference>
<sequence>MPGTARWTTTLICPTAVPPSLPGVRTGQIRTPAADAAPGPPEHRSRMAGSITQSYIAGTLAAALEPAAATGAPDEGVGRFLAHGQVIRVPSGTSSSSARARTAARWLRRTAPVSSPPVH</sequence>
<dbReference type="AlphaFoldDB" id="Q0RTC9"/>
<evidence type="ECO:0000256" key="1">
    <source>
        <dbReference type="SAM" id="MobiDB-lite"/>
    </source>
</evidence>
<organism evidence="2 3">
    <name type="scientific">Frankia alni (strain DSM 45986 / CECT 9034 / ACN14a)</name>
    <dbReference type="NCBI Taxonomy" id="326424"/>
    <lineage>
        <taxon>Bacteria</taxon>
        <taxon>Bacillati</taxon>
        <taxon>Actinomycetota</taxon>
        <taxon>Actinomycetes</taxon>
        <taxon>Frankiales</taxon>
        <taxon>Frankiaceae</taxon>
        <taxon>Frankia</taxon>
    </lineage>
</organism>
<feature type="compositionally biased region" description="Low complexity" evidence="1">
    <location>
        <begin position="91"/>
        <end position="111"/>
    </location>
</feature>
<evidence type="ECO:0000313" key="3">
    <source>
        <dbReference type="Proteomes" id="UP000000657"/>
    </source>
</evidence>
<keyword evidence="3" id="KW-1185">Reference proteome</keyword>
<gene>
    <name evidence="2" type="ordered locus">FRAAL0497</name>
</gene>
<protein>
    <submittedName>
        <fullName evidence="2">Uncharacterized protein</fullName>
    </submittedName>
</protein>
<accession>Q0RTC9</accession>
<name>Q0RTC9_FRAAA</name>
<proteinExistence type="predicted"/>
<feature type="region of interest" description="Disordered" evidence="1">
    <location>
        <begin position="90"/>
        <end position="119"/>
    </location>
</feature>
<evidence type="ECO:0000313" key="2">
    <source>
        <dbReference type="EMBL" id="CAJ59172.1"/>
    </source>
</evidence>
<dbReference type="STRING" id="326424.FRAAL0497"/>